<gene>
    <name evidence="3" type="ORF">ACFQND_20060</name>
</gene>
<accession>A0ABW1U205</accession>
<dbReference type="RefSeq" id="WP_371438156.1">
    <property type="nucleotide sequence ID" value="NZ_JBHSRS010000083.1"/>
</dbReference>
<dbReference type="InterPro" id="IPR025110">
    <property type="entry name" value="AMP-bd_C"/>
</dbReference>
<name>A0ABW1U205_9BURK</name>
<dbReference type="InterPro" id="IPR000873">
    <property type="entry name" value="AMP-dep_synth/lig_dom"/>
</dbReference>
<organism evidence="3 4">
    <name type="scientific">Polaromonas aquatica</name>
    <dbReference type="NCBI Taxonomy" id="332657"/>
    <lineage>
        <taxon>Bacteria</taxon>
        <taxon>Pseudomonadati</taxon>
        <taxon>Pseudomonadota</taxon>
        <taxon>Betaproteobacteria</taxon>
        <taxon>Burkholderiales</taxon>
        <taxon>Comamonadaceae</taxon>
        <taxon>Polaromonas</taxon>
    </lineage>
</organism>
<evidence type="ECO:0000259" key="1">
    <source>
        <dbReference type="Pfam" id="PF00501"/>
    </source>
</evidence>
<evidence type="ECO:0000313" key="4">
    <source>
        <dbReference type="Proteomes" id="UP001596270"/>
    </source>
</evidence>
<proteinExistence type="predicted"/>
<dbReference type="Pfam" id="PF13193">
    <property type="entry name" value="AMP-binding_C"/>
    <property type="match status" value="1"/>
</dbReference>
<feature type="domain" description="AMP-binding enzyme C-terminal" evidence="2">
    <location>
        <begin position="416"/>
        <end position="490"/>
    </location>
</feature>
<dbReference type="InterPro" id="IPR020845">
    <property type="entry name" value="AMP-binding_CS"/>
</dbReference>
<dbReference type="Pfam" id="PF00501">
    <property type="entry name" value="AMP-binding"/>
    <property type="match status" value="1"/>
</dbReference>
<dbReference type="InterPro" id="IPR050237">
    <property type="entry name" value="ATP-dep_AMP-bd_enzyme"/>
</dbReference>
<protein>
    <submittedName>
        <fullName evidence="3">Class I adenylate-forming enzyme family protein</fullName>
    </submittedName>
</protein>
<comment type="caution">
    <text evidence="3">The sequence shown here is derived from an EMBL/GenBank/DDBJ whole genome shotgun (WGS) entry which is preliminary data.</text>
</comment>
<dbReference type="Proteomes" id="UP001596270">
    <property type="component" value="Unassembled WGS sequence"/>
</dbReference>
<dbReference type="PANTHER" id="PTHR43767">
    <property type="entry name" value="LONG-CHAIN-FATTY-ACID--COA LIGASE"/>
    <property type="match status" value="1"/>
</dbReference>
<feature type="domain" description="AMP-dependent synthetase/ligase" evidence="1">
    <location>
        <begin position="9"/>
        <end position="365"/>
    </location>
</feature>
<dbReference type="InterPro" id="IPR042099">
    <property type="entry name" value="ANL_N_sf"/>
</dbReference>
<dbReference type="SUPFAM" id="SSF56801">
    <property type="entry name" value="Acetyl-CoA synthetase-like"/>
    <property type="match status" value="1"/>
</dbReference>
<dbReference type="Gene3D" id="3.40.50.12780">
    <property type="entry name" value="N-terminal domain of ligase-like"/>
    <property type="match status" value="1"/>
</dbReference>
<dbReference type="InterPro" id="IPR045851">
    <property type="entry name" value="AMP-bd_C_sf"/>
</dbReference>
<dbReference type="PANTHER" id="PTHR43767:SF7">
    <property type="entry name" value="MEDIUM_LONG-CHAIN-FATTY-ACID--COA LIGASE FADD8"/>
    <property type="match status" value="1"/>
</dbReference>
<evidence type="ECO:0000259" key="2">
    <source>
        <dbReference type="Pfam" id="PF13193"/>
    </source>
</evidence>
<reference evidence="4" key="1">
    <citation type="journal article" date="2019" name="Int. J. Syst. Evol. Microbiol.">
        <title>The Global Catalogue of Microorganisms (GCM) 10K type strain sequencing project: providing services to taxonomists for standard genome sequencing and annotation.</title>
        <authorList>
            <consortium name="The Broad Institute Genomics Platform"/>
            <consortium name="The Broad Institute Genome Sequencing Center for Infectious Disease"/>
            <person name="Wu L."/>
            <person name="Ma J."/>
        </authorList>
    </citation>
    <scope>NUCLEOTIDE SEQUENCE [LARGE SCALE GENOMIC DNA]</scope>
    <source>
        <strain evidence="4">CCUG 39402</strain>
    </source>
</reference>
<dbReference type="EMBL" id="JBHSRS010000083">
    <property type="protein sequence ID" value="MFC6283530.1"/>
    <property type="molecule type" value="Genomic_DNA"/>
</dbReference>
<dbReference type="Gene3D" id="3.30.300.30">
    <property type="match status" value="1"/>
</dbReference>
<keyword evidence="4" id="KW-1185">Reference proteome</keyword>
<sequence>MFPIDLLVKAARATPDAIAFQDEQRTLTFSELLSQACALAAAIQQLTGLRRPRVAVLSPNSLEMAIGIMAIHAGGFWLIPLNPRDAKAEVQRQVALVKPDLFIIDAAHAEGFDTCGMPVIYTGIHGHDEDSHETIAHLVSKHHGEKPVFAGTDPSEPNAIKFTGGSSGRPKAVVQSFRTVNTVASTVATAFDLQADEVYLLTAPMTHGAGAFMLPVLSRGGRCVIIEKPRPASIAGALEKFGATMTWMPPTLLYMLMEVPGIAAMDLSHMRHLIWSGAPATVEKLKQARALFGNVIESAYGQAEASSVATVMRAHDVVSDEDFASAGRPTLLSHVEIAGPDGSILPVGETGEIIIRGDIRMIEYLEMPDITAQTVKGGWVHTGDIGMFDARGYLFIKGRLRDVVISGGFNVYPLDVEDVLCRNDAVQEAVVFGVPDEKWGERVEAAVMLRAGATAHPEQLMEFARQWLGAVKTPKAIHIVESLPRSNVGKVLRREVRSQFIPSD</sequence>
<evidence type="ECO:0000313" key="3">
    <source>
        <dbReference type="EMBL" id="MFC6283530.1"/>
    </source>
</evidence>
<dbReference type="PROSITE" id="PS00455">
    <property type="entry name" value="AMP_BINDING"/>
    <property type="match status" value="1"/>
</dbReference>